<feature type="compositionally biased region" description="Basic and acidic residues" evidence="1">
    <location>
        <begin position="199"/>
        <end position="209"/>
    </location>
</feature>
<evidence type="ECO:0000313" key="3">
    <source>
        <dbReference type="Proteomes" id="UP000712600"/>
    </source>
</evidence>
<evidence type="ECO:0000256" key="1">
    <source>
        <dbReference type="SAM" id="MobiDB-lite"/>
    </source>
</evidence>
<comment type="caution">
    <text evidence="2">The sequence shown here is derived from an EMBL/GenBank/DDBJ whole genome shotgun (WGS) entry which is preliminary data.</text>
</comment>
<dbReference type="EMBL" id="QGKX02001347">
    <property type="protein sequence ID" value="KAF3526039.1"/>
    <property type="molecule type" value="Genomic_DNA"/>
</dbReference>
<proteinExistence type="predicted"/>
<dbReference type="Proteomes" id="UP000712600">
    <property type="component" value="Unassembled WGS sequence"/>
</dbReference>
<accession>A0A8S9PZ10</accession>
<gene>
    <name evidence="2" type="ORF">F2Q69_00046768</name>
</gene>
<sequence>MCLRRGVTRLTGIRHPNTIAYPEKFFESVQAIATHSHLRWPDLSREWIRRQQARIARVDWESRLSCILGLRKSRLSLFTQKQQKLLNKAREMEGVPDLSALLKGRLQLLSKKSAPVDPSETTNSGGAGASRDRGASKEGASNSNGEGVSVEPSAPSPKKKNKDKETMEKLVDEASPVLSASLATSSEGQGKKKKKKKRACDEANSRDEETATDDAVPVERPKKKTKKEAAGVEPGSSVVVPTPIDAVREDDATPNVPLEKKRKVLAQRNGSGPESAGDEKSVPGSSTSRGPRLEGSLPKRGELNIPIVWSFCMTRKLP</sequence>
<dbReference type="AlphaFoldDB" id="A0A8S9PZ10"/>
<name>A0A8S9PZ10_BRACR</name>
<feature type="compositionally biased region" description="Basic and acidic residues" evidence="1">
    <location>
        <begin position="162"/>
        <end position="172"/>
    </location>
</feature>
<organism evidence="2 3">
    <name type="scientific">Brassica cretica</name>
    <name type="common">Mustard</name>
    <dbReference type="NCBI Taxonomy" id="69181"/>
    <lineage>
        <taxon>Eukaryota</taxon>
        <taxon>Viridiplantae</taxon>
        <taxon>Streptophyta</taxon>
        <taxon>Embryophyta</taxon>
        <taxon>Tracheophyta</taxon>
        <taxon>Spermatophyta</taxon>
        <taxon>Magnoliopsida</taxon>
        <taxon>eudicotyledons</taxon>
        <taxon>Gunneridae</taxon>
        <taxon>Pentapetalae</taxon>
        <taxon>rosids</taxon>
        <taxon>malvids</taxon>
        <taxon>Brassicales</taxon>
        <taxon>Brassicaceae</taxon>
        <taxon>Brassiceae</taxon>
        <taxon>Brassica</taxon>
    </lineage>
</organism>
<reference evidence="2" key="1">
    <citation type="submission" date="2019-12" db="EMBL/GenBank/DDBJ databases">
        <title>Genome sequencing and annotation of Brassica cretica.</title>
        <authorList>
            <person name="Studholme D.J."/>
            <person name="Sarris P."/>
        </authorList>
    </citation>
    <scope>NUCLEOTIDE SEQUENCE</scope>
    <source>
        <strain evidence="2">PFS-109/04</strain>
        <tissue evidence="2">Leaf</tissue>
    </source>
</reference>
<feature type="region of interest" description="Disordered" evidence="1">
    <location>
        <begin position="111"/>
        <end position="300"/>
    </location>
</feature>
<protein>
    <submittedName>
        <fullName evidence="2">Uncharacterized protein</fullName>
    </submittedName>
</protein>
<evidence type="ECO:0000313" key="2">
    <source>
        <dbReference type="EMBL" id="KAF3526039.1"/>
    </source>
</evidence>